<protein>
    <submittedName>
        <fullName evidence="1">Uncharacterized protein</fullName>
    </submittedName>
</protein>
<dbReference type="AlphaFoldDB" id="A0AAW1WAL1"/>
<organism evidence="1 2">
    <name type="scientific">Rubus argutus</name>
    <name type="common">Southern blackberry</name>
    <dbReference type="NCBI Taxonomy" id="59490"/>
    <lineage>
        <taxon>Eukaryota</taxon>
        <taxon>Viridiplantae</taxon>
        <taxon>Streptophyta</taxon>
        <taxon>Embryophyta</taxon>
        <taxon>Tracheophyta</taxon>
        <taxon>Spermatophyta</taxon>
        <taxon>Magnoliopsida</taxon>
        <taxon>eudicotyledons</taxon>
        <taxon>Gunneridae</taxon>
        <taxon>Pentapetalae</taxon>
        <taxon>rosids</taxon>
        <taxon>fabids</taxon>
        <taxon>Rosales</taxon>
        <taxon>Rosaceae</taxon>
        <taxon>Rosoideae</taxon>
        <taxon>Rosoideae incertae sedis</taxon>
        <taxon>Rubus</taxon>
    </lineage>
</organism>
<proteinExistence type="predicted"/>
<evidence type="ECO:0000313" key="1">
    <source>
        <dbReference type="EMBL" id="KAK9920519.1"/>
    </source>
</evidence>
<reference evidence="1 2" key="1">
    <citation type="journal article" date="2023" name="G3 (Bethesda)">
        <title>A chromosome-length genome assembly and annotation of blackberry (Rubus argutus, cv. 'Hillquist').</title>
        <authorList>
            <person name="Bruna T."/>
            <person name="Aryal R."/>
            <person name="Dudchenko O."/>
            <person name="Sargent D.J."/>
            <person name="Mead D."/>
            <person name="Buti M."/>
            <person name="Cavallini A."/>
            <person name="Hytonen T."/>
            <person name="Andres J."/>
            <person name="Pham M."/>
            <person name="Weisz D."/>
            <person name="Mascagni F."/>
            <person name="Usai G."/>
            <person name="Natali L."/>
            <person name="Bassil N."/>
            <person name="Fernandez G.E."/>
            <person name="Lomsadze A."/>
            <person name="Armour M."/>
            <person name="Olukolu B."/>
            <person name="Poorten T."/>
            <person name="Britton C."/>
            <person name="Davik J."/>
            <person name="Ashrafi H."/>
            <person name="Aiden E.L."/>
            <person name="Borodovsky M."/>
            <person name="Worthington M."/>
        </authorList>
    </citation>
    <scope>NUCLEOTIDE SEQUENCE [LARGE SCALE GENOMIC DNA]</scope>
    <source>
        <strain evidence="1">PI 553951</strain>
    </source>
</reference>
<gene>
    <name evidence="1" type="ORF">M0R45_029074</name>
</gene>
<name>A0AAW1WAL1_RUBAR</name>
<dbReference type="EMBL" id="JBEDUW010000006">
    <property type="protein sequence ID" value="KAK9920519.1"/>
    <property type="molecule type" value="Genomic_DNA"/>
</dbReference>
<comment type="caution">
    <text evidence="1">The sequence shown here is derived from an EMBL/GenBank/DDBJ whole genome shotgun (WGS) entry which is preliminary data.</text>
</comment>
<keyword evidence="2" id="KW-1185">Reference proteome</keyword>
<accession>A0AAW1WAL1</accession>
<sequence length="85" mass="9403">MDVFNAIKNLIVTSRGSSSGRPSEMESKWRVGKWGERDVDVCHELVAVVGVDEGDEKAGMAEQLAKHSKGLMWPCSGKERSLREI</sequence>
<dbReference type="Proteomes" id="UP001457282">
    <property type="component" value="Unassembled WGS sequence"/>
</dbReference>
<evidence type="ECO:0000313" key="2">
    <source>
        <dbReference type="Proteomes" id="UP001457282"/>
    </source>
</evidence>